<evidence type="ECO:0000256" key="4">
    <source>
        <dbReference type="PIRNR" id="PIRNR006078"/>
    </source>
</evidence>
<evidence type="ECO:0000313" key="6">
    <source>
        <dbReference type="Proteomes" id="UP001321542"/>
    </source>
</evidence>
<dbReference type="EMBL" id="AP018448">
    <property type="protein sequence ID" value="BBC31059.1"/>
    <property type="molecule type" value="Genomic_DNA"/>
</dbReference>
<dbReference type="InterPro" id="IPR018193">
    <property type="entry name" value="Glyc_kinase_flavodox-like_fold"/>
</dbReference>
<keyword evidence="2 4" id="KW-0808">Transferase</keyword>
<reference evidence="5 6" key="2">
    <citation type="journal article" date="2023" name="ChemBioChem">
        <title>Acyltransferase Domain Exchange between Two Independent Type I Polyketide Synthases in the Same Producer Strain of Macrolide Antibiotics.</title>
        <authorList>
            <person name="Kudo F."/>
            <person name="Kishikawa K."/>
            <person name="Tsuboi K."/>
            <person name="Kido T."/>
            <person name="Usui T."/>
            <person name="Hashimoto J."/>
            <person name="Shin-Ya K."/>
            <person name="Miyanaga A."/>
            <person name="Eguchi T."/>
        </authorList>
    </citation>
    <scope>NUCLEOTIDE SEQUENCE [LARGE SCALE GENOMIC DNA]</scope>
    <source>
        <strain evidence="5 6">A-8890</strain>
    </source>
</reference>
<dbReference type="PANTHER" id="PTHR21599">
    <property type="entry name" value="GLYCERATE KINASE"/>
    <property type="match status" value="1"/>
</dbReference>
<evidence type="ECO:0000313" key="5">
    <source>
        <dbReference type="EMBL" id="BBC31059.1"/>
    </source>
</evidence>
<evidence type="ECO:0000256" key="2">
    <source>
        <dbReference type="ARBA" id="ARBA00022679"/>
    </source>
</evidence>
<dbReference type="NCBIfam" id="TIGR00045">
    <property type="entry name" value="glycerate kinase"/>
    <property type="match status" value="1"/>
</dbReference>
<keyword evidence="6" id="KW-1185">Reference proteome</keyword>
<dbReference type="Proteomes" id="UP001321542">
    <property type="component" value="Chromosome"/>
</dbReference>
<dbReference type="PANTHER" id="PTHR21599:SF0">
    <property type="entry name" value="GLYCERATE KINASE"/>
    <property type="match status" value="1"/>
</dbReference>
<sequence length="383" mass="38020">MVSVLVAPDKFKGSLSADEVARALEHGLSEGAPHARVRRLALADGGEGSVAAACAGRFRPEKVTVTGPTGQPVTAPVAVHGRTVLIEAAAVCGLGVLPGGREAPLTATSRGIGQAVRYALAGEADTIVLALGGVATTDGGAGLLQSLGAVLTREDGTPIGPGGAGLADLHTADLAEAHAALAGVDLVLATDVDNPLLGPTGTAAVYGPQKGATADDVRELDGALAGFVRRLEAAGVAGAVRHADAPGAGAAGGLGYAGMLLGGRVCSGADYFLTLLGADDLLAGSAFVVTGEGSLDEQSLSGKLPVALARRARRLGVAVHAVAGRCTLPADRTAAHFRSVQALTDLTDQDCAQDSALSARLLAQCGRNLADRWIGHGGTETGR</sequence>
<dbReference type="GO" id="GO:0016301">
    <property type="term" value="F:kinase activity"/>
    <property type="evidence" value="ECO:0007669"/>
    <property type="project" value="UniProtKB-KW"/>
</dbReference>
<protein>
    <submittedName>
        <fullName evidence="5">Glycerate kinase</fullName>
    </submittedName>
</protein>
<dbReference type="RefSeq" id="WP_286249691.1">
    <property type="nucleotide sequence ID" value="NZ_AP018448.1"/>
</dbReference>
<evidence type="ECO:0000256" key="3">
    <source>
        <dbReference type="ARBA" id="ARBA00022777"/>
    </source>
</evidence>
<gene>
    <name evidence="5" type="ORF">SGFS_023530</name>
</gene>
<dbReference type="SUPFAM" id="SSF110738">
    <property type="entry name" value="Glycerate kinase I"/>
    <property type="match status" value="1"/>
</dbReference>
<comment type="similarity">
    <text evidence="1 4">Belongs to the glycerate kinase type-1 family.</text>
</comment>
<name>A0ABN5VDB8_9ACTN</name>
<dbReference type="PIRSF" id="PIRSF006078">
    <property type="entry name" value="GlxK"/>
    <property type="match status" value="1"/>
</dbReference>
<dbReference type="InterPro" id="IPR018197">
    <property type="entry name" value="Glycerate_kinase_RE-like"/>
</dbReference>
<dbReference type="InterPro" id="IPR004381">
    <property type="entry name" value="Glycerate_kinase"/>
</dbReference>
<evidence type="ECO:0000256" key="1">
    <source>
        <dbReference type="ARBA" id="ARBA00006284"/>
    </source>
</evidence>
<reference evidence="5 6" key="1">
    <citation type="journal article" date="2010" name="ChemBioChem">
        <title>Cloning and characterization of the biosynthetic gene cluster of 16-membered macrolide antibiotic FD-891: involvement of a dual functional cytochrome P450 monooxygenase catalyzing epoxidation and hydroxylation.</title>
        <authorList>
            <person name="Kudo F."/>
            <person name="Motegi A."/>
            <person name="Mizoue K."/>
            <person name="Eguchi T."/>
        </authorList>
    </citation>
    <scope>NUCLEOTIDE SEQUENCE [LARGE SCALE GENOMIC DNA]</scope>
    <source>
        <strain evidence="5 6">A-8890</strain>
    </source>
</reference>
<dbReference type="Pfam" id="PF02595">
    <property type="entry name" value="Gly_kinase"/>
    <property type="match status" value="1"/>
</dbReference>
<keyword evidence="3 4" id="KW-0418">Kinase</keyword>
<accession>A0ABN5VDB8</accession>
<dbReference type="InterPro" id="IPR036129">
    <property type="entry name" value="Glycerate_kinase_sf"/>
</dbReference>
<organism evidence="5 6">
    <name type="scientific">Streptomyces graminofaciens</name>
    <dbReference type="NCBI Taxonomy" id="68212"/>
    <lineage>
        <taxon>Bacteria</taxon>
        <taxon>Bacillati</taxon>
        <taxon>Actinomycetota</taxon>
        <taxon>Actinomycetes</taxon>
        <taxon>Kitasatosporales</taxon>
        <taxon>Streptomycetaceae</taxon>
        <taxon>Streptomyces</taxon>
    </lineage>
</organism>
<proteinExistence type="inferred from homology"/>
<dbReference type="Gene3D" id="3.90.1510.10">
    <property type="entry name" value="Glycerate kinase, domain 2"/>
    <property type="match status" value="1"/>
</dbReference>
<dbReference type="Gene3D" id="3.40.50.10350">
    <property type="entry name" value="Glycerate kinase, domain 1"/>
    <property type="match status" value="1"/>
</dbReference>